<protein>
    <submittedName>
        <fullName evidence="1">Uncharacterized protein</fullName>
    </submittedName>
</protein>
<proteinExistence type="predicted"/>
<name>A0A382AZQ1_9ZZZZ</name>
<evidence type="ECO:0000313" key="1">
    <source>
        <dbReference type="EMBL" id="SVB06771.1"/>
    </source>
</evidence>
<sequence>MQEQLKKYLENIAEDYSRWTYHRKDGTFGKTPGVDYTVKDKMFKEFKEGLYIEDSPKRKWIRIVTSDSNGQHRSVHSFIVKNDCTANGKSWRKGDILKPAGWNAPALNKPRGNILDENYKVAWTGACYLIRTGYDNYQTYESA</sequence>
<organism evidence="1">
    <name type="scientific">marine metagenome</name>
    <dbReference type="NCBI Taxonomy" id="408172"/>
    <lineage>
        <taxon>unclassified sequences</taxon>
        <taxon>metagenomes</taxon>
        <taxon>ecological metagenomes</taxon>
    </lineage>
</organism>
<accession>A0A382AZQ1</accession>
<reference evidence="1" key="1">
    <citation type="submission" date="2018-05" db="EMBL/GenBank/DDBJ databases">
        <authorList>
            <person name="Lanie J.A."/>
            <person name="Ng W.-L."/>
            <person name="Kazmierczak K.M."/>
            <person name="Andrzejewski T.M."/>
            <person name="Davidsen T.M."/>
            <person name="Wayne K.J."/>
            <person name="Tettelin H."/>
            <person name="Glass J.I."/>
            <person name="Rusch D."/>
            <person name="Podicherti R."/>
            <person name="Tsui H.-C.T."/>
            <person name="Winkler M.E."/>
        </authorList>
    </citation>
    <scope>NUCLEOTIDE SEQUENCE</scope>
</reference>
<dbReference type="EMBL" id="UINC01027472">
    <property type="protein sequence ID" value="SVB06771.1"/>
    <property type="molecule type" value="Genomic_DNA"/>
</dbReference>
<dbReference type="AlphaFoldDB" id="A0A382AZQ1"/>
<gene>
    <name evidence="1" type="ORF">METZ01_LOCUS159625</name>
</gene>